<dbReference type="Pfam" id="PF13602">
    <property type="entry name" value="ADH_zinc_N_2"/>
    <property type="match status" value="1"/>
</dbReference>
<keyword evidence="4" id="KW-1185">Reference proteome</keyword>
<gene>
    <name evidence="3" type="ORF">GBA65_01410</name>
</gene>
<accession>A0A6G8Q296</accession>
<dbReference type="SUPFAM" id="SSF51735">
    <property type="entry name" value="NAD(P)-binding Rossmann-fold domains"/>
    <property type="match status" value="1"/>
</dbReference>
<feature type="domain" description="Enoyl reductase (ER)" evidence="2">
    <location>
        <begin position="10"/>
        <end position="311"/>
    </location>
</feature>
<dbReference type="KEGG" id="rmar:GBA65_01410"/>
<dbReference type="GO" id="GO:0016491">
    <property type="term" value="F:oxidoreductase activity"/>
    <property type="evidence" value="ECO:0007669"/>
    <property type="project" value="InterPro"/>
</dbReference>
<dbReference type="SUPFAM" id="SSF50129">
    <property type="entry name" value="GroES-like"/>
    <property type="match status" value="1"/>
</dbReference>
<proteinExistence type="predicted"/>
<dbReference type="InterPro" id="IPR036291">
    <property type="entry name" value="NAD(P)-bd_dom_sf"/>
</dbReference>
<name>A0A6G8Q296_9ACTN</name>
<dbReference type="InterPro" id="IPR052733">
    <property type="entry name" value="Chloroplast_QOR"/>
</dbReference>
<dbReference type="AlphaFoldDB" id="A0A6G8Q296"/>
<evidence type="ECO:0000256" key="1">
    <source>
        <dbReference type="SAM" id="MobiDB-lite"/>
    </source>
</evidence>
<dbReference type="SMART" id="SM00829">
    <property type="entry name" value="PKS_ER"/>
    <property type="match status" value="1"/>
</dbReference>
<evidence type="ECO:0000313" key="3">
    <source>
        <dbReference type="EMBL" id="QIN80602.1"/>
    </source>
</evidence>
<dbReference type="Gene3D" id="3.40.50.720">
    <property type="entry name" value="NAD(P)-binding Rossmann-like Domain"/>
    <property type="match status" value="1"/>
</dbReference>
<dbReference type="Proteomes" id="UP000502706">
    <property type="component" value="Chromosome"/>
</dbReference>
<dbReference type="Pfam" id="PF08240">
    <property type="entry name" value="ADH_N"/>
    <property type="match status" value="1"/>
</dbReference>
<protein>
    <submittedName>
        <fullName evidence="3">Zinc-binding dehydrogenase</fullName>
    </submittedName>
</protein>
<dbReference type="InterPro" id="IPR013154">
    <property type="entry name" value="ADH-like_N"/>
</dbReference>
<dbReference type="CDD" id="cd08267">
    <property type="entry name" value="MDR1"/>
    <property type="match status" value="1"/>
</dbReference>
<evidence type="ECO:0000313" key="4">
    <source>
        <dbReference type="Proteomes" id="UP000502706"/>
    </source>
</evidence>
<dbReference type="PANTHER" id="PTHR44013">
    <property type="entry name" value="ZINC-TYPE ALCOHOL DEHYDROGENASE-LIKE PROTEIN C16A3.02C"/>
    <property type="match status" value="1"/>
</dbReference>
<organism evidence="3 4">
    <name type="scientific">Rubrobacter marinus</name>
    <dbReference type="NCBI Taxonomy" id="2653852"/>
    <lineage>
        <taxon>Bacteria</taxon>
        <taxon>Bacillati</taxon>
        <taxon>Actinomycetota</taxon>
        <taxon>Rubrobacteria</taxon>
        <taxon>Rubrobacterales</taxon>
        <taxon>Rubrobacteraceae</taxon>
        <taxon>Rubrobacter</taxon>
    </lineage>
</organism>
<dbReference type="InterPro" id="IPR020843">
    <property type="entry name" value="ER"/>
</dbReference>
<dbReference type="EMBL" id="CP045121">
    <property type="protein sequence ID" value="QIN80602.1"/>
    <property type="molecule type" value="Genomic_DNA"/>
</dbReference>
<dbReference type="InterPro" id="IPR011032">
    <property type="entry name" value="GroES-like_sf"/>
</dbReference>
<sequence length="346" mass="36587">MRALGFRRYGPPEVLEPTEVPKPRPADDGVLIRVAAAGVNPADWRLRSGQLRLAVRLKMPFVPGSDVAGVVEAVGPAVTRLRPGDAVYAMLPNTAGGGYAEYAAVAERDVARVPPGLSLAQAAGVPLAALTALQALRDRANLRSGDRVLVNGASGGVGTFAVQIAAAMGGRVTGAASGRNAELVRSLGAKEVLDYAREDVLAGGERYDAVFDAANVLSFRAVRKALRPDGVFVTVNPVIGKLSPRWLARLRGGRRMESILVRPGGEDLETVGRWISGGLVKPVIDRSYGLAEAAEAQRYSAEGRARGKILLVVDEGLAEESVSGESRRSVRWEGQGPRVESLWEEA</sequence>
<dbReference type="PANTHER" id="PTHR44013:SF1">
    <property type="entry name" value="ZINC-TYPE ALCOHOL DEHYDROGENASE-LIKE PROTEIN C16A3.02C"/>
    <property type="match status" value="1"/>
</dbReference>
<reference evidence="3 4" key="1">
    <citation type="submission" date="2019-10" db="EMBL/GenBank/DDBJ databases">
        <title>Rubrobacter sp nov SCSIO 52915 isolated from a deep-sea sediment in the South China Sea.</title>
        <authorList>
            <person name="Chen R.W."/>
        </authorList>
    </citation>
    <scope>NUCLEOTIDE SEQUENCE [LARGE SCALE GENOMIC DNA]</scope>
    <source>
        <strain evidence="3 4">SCSIO 52915</strain>
    </source>
</reference>
<feature type="region of interest" description="Disordered" evidence="1">
    <location>
        <begin position="321"/>
        <end position="346"/>
    </location>
</feature>
<evidence type="ECO:0000259" key="2">
    <source>
        <dbReference type="SMART" id="SM00829"/>
    </source>
</evidence>
<dbReference type="Gene3D" id="3.90.180.10">
    <property type="entry name" value="Medium-chain alcohol dehydrogenases, catalytic domain"/>
    <property type="match status" value="1"/>
</dbReference>